<evidence type="ECO:0000313" key="1">
    <source>
        <dbReference type="EMBL" id="KAK3062548.1"/>
    </source>
</evidence>
<organism evidence="1 2">
    <name type="scientific">Coniosporium uncinatum</name>
    <dbReference type="NCBI Taxonomy" id="93489"/>
    <lineage>
        <taxon>Eukaryota</taxon>
        <taxon>Fungi</taxon>
        <taxon>Dikarya</taxon>
        <taxon>Ascomycota</taxon>
        <taxon>Pezizomycotina</taxon>
        <taxon>Dothideomycetes</taxon>
        <taxon>Dothideomycetes incertae sedis</taxon>
        <taxon>Coniosporium</taxon>
    </lineage>
</organism>
<dbReference type="Proteomes" id="UP001186974">
    <property type="component" value="Unassembled WGS sequence"/>
</dbReference>
<keyword evidence="2" id="KW-1185">Reference proteome</keyword>
<reference evidence="1" key="1">
    <citation type="submission" date="2024-09" db="EMBL/GenBank/DDBJ databases">
        <title>Black Yeasts Isolated from many extreme environments.</title>
        <authorList>
            <person name="Coleine C."/>
            <person name="Stajich J.E."/>
            <person name="Selbmann L."/>
        </authorList>
    </citation>
    <scope>NUCLEOTIDE SEQUENCE</scope>
    <source>
        <strain evidence="1">CCFEE 5737</strain>
    </source>
</reference>
<accession>A0ACC3D6X1</accession>
<comment type="caution">
    <text evidence="1">The sequence shown here is derived from an EMBL/GenBank/DDBJ whole genome shotgun (WGS) entry which is preliminary data.</text>
</comment>
<evidence type="ECO:0000313" key="2">
    <source>
        <dbReference type="Proteomes" id="UP001186974"/>
    </source>
</evidence>
<dbReference type="EMBL" id="JAWDJW010007237">
    <property type="protein sequence ID" value="KAK3062548.1"/>
    <property type="molecule type" value="Genomic_DNA"/>
</dbReference>
<name>A0ACC3D6X1_9PEZI</name>
<proteinExistence type="predicted"/>
<protein>
    <submittedName>
        <fullName evidence="1">Uncharacterized protein</fullName>
    </submittedName>
</protein>
<sequence length="391" mass="42393">MAPASLDQTRTAEDTYLTALRTSRAFPDAFVNSTNLPKRISTNTRTVVDADPWTSMQVAFRSARSEQRKLKAANTRLKTENAALKKKVEEPEAQRGKTAVSEEDIKKRKRKEDLEILLDEELKKRSKTSNGNMAFELIRTYRADSGTDDSETRFQKQQVERKGFESSAASKEPAPQHKSTLPSRPPPSPSHNPTSPSDLPTSLDHSRSLDKTSSSSLPTKSYAEDGSTSGAPTNGRKSPTYSGNILLGQNPKSPSDSATPPSQRLDGPPTQYSAYDSIAVSAVTTRMVHGDGSETQCAPSAELDLGRVKPHTDDTTLDGCISPWGHNTEPSSSTAHLQDGTTSAVGAEQAAQAEYAQVRKALGVFMHTGNDYEKVMEAFNTLAGFAKLETS</sequence>
<gene>
    <name evidence="1" type="ORF">LTS18_003841</name>
</gene>